<dbReference type="GO" id="GO:0072583">
    <property type="term" value="P:clathrin-dependent endocytosis"/>
    <property type="evidence" value="ECO:0007669"/>
    <property type="project" value="InterPro"/>
</dbReference>
<evidence type="ECO:0000256" key="4">
    <source>
        <dbReference type="ARBA" id="ARBA00023329"/>
    </source>
</evidence>
<dbReference type="Proteomes" id="UP000593575">
    <property type="component" value="Unassembled WGS sequence"/>
</dbReference>
<dbReference type="GO" id="GO:0000149">
    <property type="term" value="F:SNARE binding"/>
    <property type="evidence" value="ECO:0007669"/>
    <property type="project" value="TreeGrafter"/>
</dbReference>
<dbReference type="GO" id="GO:0032050">
    <property type="term" value="F:clathrin heavy chain binding"/>
    <property type="evidence" value="ECO:0007669"/>
    <property type="project" value="TreeGrafter"/>
</dbReference>
<comment type="subcellular location">
    <subcellularLocation>
        <location evidence="1">Cytoplasmic vesicle</location>
        <location evidence="1">Clathrin-coated vesicle</location>
    </subcellularLocation>
    <subcellularLocation>
        <location evidence="2">Golgi apparatus</location>
    </subcellularLocation>
</comment>
<keyword evidence="3" id="KW-0333">Golgi apparatus</keyword>
<accession>A0A7J9K7E9</accession>
<organism evidence="6 7">
    <name type="scientific">Gossypium armourianum</name>
    <dbReference type="NCBI Taxonomy" id="34283"/>
    <lineage>
        <taxon>Eukaryota</taxon>
        <taxon>Viridiplantae</taxon>
        <taxon>Streptophyta</taxon>
        <taxon>Embryophyta</taxon>
        <taxon>Tracheophyta</taxon>
        <taxon>Spermatophyta</taxon>
        <taxon>Magnoliopsida</taxon>
        <taxon>eudicotyledons</taxon>
        <taxon>Gunneridae</taxon>
        <taxon>Pentapetalae</taxon>
        <taxon>rosids</taxon>
        <taxon>malvids</taxon>
        <taxon>Malvales</taxon>
        <taxon>Malvaceae</taxon>
        <taxon>Malvoideae</taxon>
        <taxon>Gossypium</taxon>
    </lineage>
</organism>
<dbReference type="PANTHER" id="PTHR22951">
    <property type="entry name" value="CLATHRIN ASSEMBLY PROTEIN"/>
    <property type="match status" value="1"/>
</dbReference>
<evidence type="ECO:0000256" key="1">
    <source>
        <dbReference type="ARBA" id="ARBA00004132"/>
    </source>
</evidence>
<evidence type="ECO:0000256" key="3">
    <source>
        <dbReference type="ARBA" id="ARBA00023034"/>
    </source>
</evidence>
<keyword evidence="7" id="KW-1185">Reference proteome</keyword>
<dbReference type="Gene3D" id="1.25.40.90">
    <property type="match status" value="1"/>
</dbReference>
<proteinExistence type="predicted"/>
<comment type="caution">
    <text evidence="6">The sequence shown here is derived from an EMBL/GenBank/DDBJ whole genome shotgun (WGS) entry which is preliminary data.</text>
</comment>
<name>A0A7J9K7E9_9ROSI</name>
<dbReference type="EMBL" id="JABFAE010000012">
    <property type="protein sequence ID" value="MBA0842334.1"/>
    <property type="molecule type" value="Genomic_DNA"/>
</dbReference>
<dbReference type="GO" id="GO:0048268">
    <property type="term" value="P:clathrin coat assembly"/>
    <property type="evidence" value="ECO:0007669"/>
    <property type="project" value="InterPro"/>
</dbReference>
<protein>
    <recommendedName>
        <fullName evidence="5">ENTH domain-containing protein</fullName>
    </recommendedName>
</protein>
<dbReference type="GO" id="GO:0005794">
    <property type="term" value="C:Golgi apparatus"/>
    <property type="evidence" value="ECO:0007669"/>
    <property type="project" value="UniProtKB-SubCell"/>
</dbReference>
<dbReference type="InterPro" id="IPR008942">
    <property type="entry name" value="ENTH_VHS"/>
</dbReference>
<dbReference type="GO" id="GO:0005905">
    <property type="term" value="C:clathrin-coated pit"/>
    <property type="evidence" value="ECO:0007669"/>
    <property type="project" value="TreeGrafter"/>
</dbReference>
<dbReference type="AlphaFoldDB" id="A0A7J9K7E9"/>
<reference evidence="6 7" key="1">
    <citation type="journal article" date="2019" name="Genome Biol. Evol.">
        <title>Insights into the evolution of the New World diploid cottons (Gossypium, subgenus Houzingenia) based on genome sequencing.</title>
        <authorList>
            <person name="Grover C.E."/>
            <person name="Arick M.A. 2nd"/>
            <person name="Thrash A."/>
            <person name="Conover J.L."/>
            <person name="Sanders W.S."/>
            <person name="Peterson D.G."/>
            <person name="Frelichowski J.E."/>
            <person name="Scheffler J.A."/>
            <person name="Scheffler B.E."/>
            <person name="Wendel J.F."/>
        </authorList>
    </citation>
    <scope>NUCLEOTIDE SEQUENCE [LARGE SCALE GENOMIC DNA]</scope>
    <source>
        <strain evidence="6">6</strain>
        <tissue evidence="6">Leaf</tissue>
    </source>
</reference>
<evidence type="ECO:0000313" key="7">
    <source>
        <dbReference type="Proteomes" id="UP000593575"/>
    </source>
</evidence>
<dbReference type="PANTHER" id="PTHR22951:SF97">
    <property type="entry name" value="ENTH DOMAIN-CONTAINING PROTEIN"/>
    <property type="match status" value="1"/>
</dbReference>
<sequence length="120" mass="14275">MFLIDAVFGCLNHATLVNHEDTCICIQVVLKTLIVIHRILKHDPSFHQDFVNFGRDRGLLLNLTHFRDDSSPEIYKLTVEWFYWCQAWNYSVWVRGYALYLEERVECFNALKYDVDKDQS</sequence>
<gene>
    <name evidence="6" type="ORF">Goarm_002165</name>
</gene>
<dbReference type="GO" id="GO:0005546">
    <property type="term" value="F:phosphatidylinositol-4,5-bisphosphate binding"/>
    <property type="evidence" value="ECO:0007669"/>
    <property type="project" value="TreeGrafter"/>
</dbReference>
<evidence type="ECO:0000256" key="2">
    <source>
        <dbReference type="ARBA" id="ARBA00004555"/>
    </source>
</evidence>
<dbReference type="InterPro" id="IPR013809">
    <property type="entry name" value="ENTH"/>
</dbReference>
<dbReference type="SUPFAM" id="SSF48464">
    <property type="entry name" value="ENTH/VHS domain"/>
    <property type="match status" value="1"/>
</dbReference>
<dbReference type="Pfam" id="PF07651">
    <property type="entry name" value="ANTH"/>
    <property type="match status" value="1"/>
</dbReference>
<dbReference type="GO" id="GO:0030136">
    <property type="term" value="C:clathrin-coated vesicle"/>
    <property type="evidence" value="ECO:0007669"/>
    <property type="project" value="UniProtKB-SubCell"/>
</dbReference>
<evidence type="ECO:0000313" key="6">
    <source>
        <dbReference type="EMBL" id="MBA0842334.1"/>
    </source>
</evidence>
<evidence type="ECO:0000259" key="5">
    <source>
        <dbReference type="PROSITE" id="PS50942"/>
    </source>
</evidence>
<dbReference type="InterPro" id="IPR045192">
    <property type="entry name" value="AP180-like"/>
</dbReference>
<feature type="non-terminal residue" evidence="6">
    <location>
        <position position="1"/>
    </location>
</feature>
<dbReference type="GO" id="GO:0006900">
    <property type="term" value="P:vesicle budding from membrane"/>
    <property type="evidence" value="ECO:0007669"/>
    <property type="project" value="TreeGrafter"/>
</dbReference>
<keyword evidence="4" id="KW-0968">Cytoplasmic vesicle</keyword>
<dbReference type="GO" id="GO:0005545">
    <property type="term" value="F:1-phosphatidylinositol binding"/>
    <property type="evidence" value="ECO:0007669"/>
    <property type="project" value="TreeGrafter"/>
</dbReference>
<dbReference type="PROSITE" id="PS50942">
    <property type="entry name" value="ENTH"/>
    <property type="match status" value="1"/>
</dbReference>
<dbReference type="InterPro" id="IPR011417">
    <property type="entry name" value="ANTH_dom"/>
</dbReference>
<feature type="domain" description="ENTH" evidence="5">
    <location>
        <begin position="1"/>
        <end position="115"/>
    </location>
</feature>